<sequence>MQDRIILQAIEQLLTPYLMVQVIILYFRMTRNLSQLTYSKYITESICLETLPQTNGKKPPSLEVSLILIVFIVLF</sequence>
<dbReference type="AlphaFoldDB" id="A0A1S9M5K9"/>
<organism evidence="2 3">
    <name type="scientific">Candidatus Phytoplasma citri</name>
    <dbReference type="NCBI Taxonomy" id="180978"/>
    <lineage>
        <taxon>Bacteria</taxon>
        <taxon>Bacillati</taxon>
        <taxon>Mycoplasmatota</taxon>
        <taxon>Mollicutes</taxon>
        <taxon>Acholeplasmatales</taxon>
        <taxon>Acholeplasmataceae</taxon>
        <taxon>Candidatus Phytoplasma</taxon>
        <taxon>16SrII (Peanut WB group)</taxon>
    </lineage>
</organism>
<dbReference type="EMBL" id="MWKN01000002">
    <property type="protein sequence ID" value="OOP60555.1"/>
    <property type="molecule type" value="Genomic_DNA"/>
</dbReference>
<proteinExistence type="predicted"/>
<comment type="caution">
    <text evidence="2">The sequence shown here is derived from an EMBL/GenBank/DDBJ whole genome shotgun (WGS) entry which is preliminary data.</text>
</comment>
<gene>
    <name evidence="2" type="ORF">B2G44_00130</name>
</gene>
<evidence type="ECO:0000313" key="2">
    <source>
        <dbReference type="EMBL" id="OOP60555.1"/>
    </source>
</evidence>
<evidence type="ECO:0000256" key="1">
    <source>
        <dbReference type="SAM" id="Phobius"/>
    </source>
</evidence>
<reference evidence="2 3" key="1">
    <citation type="submission" date="2017-02" db="EMBL/GenBank/DDBJ databases">
        <title>A draft genome of 'Candidatus Phytoplasma aurantifolia' the agent of the witches-broom disease of lime.</title>
        <authorList>
            <person name="Foissac X."/>
            <person name="Carle P."/>
        </authorList>
    </citation>
    <scope>NUCLEOTIDE SEQUENCE [LARGE SCALE GENOMIC DNA]</scope>
    <source>
        <strain evidence="2 3">WBDL</strain>
    </source>
</reference>
<feature type="transmembrane region" description="Helical" evidence="1">
    <location>
        <begin position="6"/>
        <end position="27"/>
    </location>
</feature>
<evidence type="ECO:0000313" key="3">
    <source>
        <dbReference type="Proteomes" id="UP000189722"/>
    </source>
</evidence>
<name>A0A1S9M5K9_9MOLU</name>
<keyword evidence="1" id="KW-1133">Transmembrane helix</keyword>
<keyword evidence="1" id="KW-0472">Membrane</keyword>
<dbReference type="Proteomes" id="UP000189722">
    <property type="component" value="Unassembled WGS sequence"/>
</dbReference>
<accession>A0A1S9M5K9</accession>
<keyword evidence="1" id="KW-0812">Transmembrane</keyword>
<protein>
    <submittedName>
        <fullName evidence="2">Uncharacterized protein</fullName>
    </submittedName>
</protein>